<dbReference type="CDD" id="cd07185">
    <property type="entry name" value="OmpA_C-like"/>
    <property type="match status" value="1"/>
</dbReference>
<dbReference type="InterPro" id="IPR028974">
    <property type="entry name" value="TSP_type-3_rpt"/>
</dbReference>
<dbReference type="SUPFAM" id="SSF103088">
    <property type="entry name" value="OmpA-like"/>
    <property type="match status" value="1"/>
</dbReference>
<dbReference type="InterPro" id="IPR006664">
    <property type="entry name" value="OMP_bac"/>
</dbReference>
<sequence>MDEFSINPRRIVLCAMLALLTSHHSLAQETTYIETPVANQKADLTDDDYDGVINARDLCSGTPRTALVNNEGCEEYYENREQKQLKVLFGNNETEISPIFLTQIRTMAEFLDIYPETKIELQGFASRTGNAAHNLELSKTRAQNVRRALIGYGVSHTRIKTVGFGDSVLAVEGDSKANQAMNRRVTASVVGFKGDVVKEWTIFTVRKK</sequence>
<keyword evidence="5" id="KW-0732">Signal</keyword>
<protein>
    <submittedName>
        <fullName evidence="7">Putative Outer membrane protein, OmpA/MotB</fullName>
    </submittedName>
</protein>
<comment type="subcellular location">
    <subcellularLocation>
        <location evidence="1">Cell outer membrane</location>
    </subcellularLocation>
</comment>
<evidence type="ECO:0000256" key="3">
    <source>
        <dbReference type="ARBA" id="ARBA00023237"/>
    </source>
</evidence>
<dbReference type="EMBL" id="LT960611">
    <property type="protein sequence ID" value="SON48745.1"/>
    <property type="molecule type" value="Genomic_DNA"/>
</dbReference>
<reference evidence="7 8" key="1">
    <citation type="submission" date="2017-10" db="EMBL/GenBank/DDBJ databases">
        <authorList>
            <person name="Banno H."/>
            <person name="Chua N.-H."/>
        </authorList>
    </citation>
    <scope>NUCLEOTIDE SEQUENCE [LARGE SCALE GENOMIC DNA]</scope>
    <source>
        <strain evidence="7">Vibrio tapetis CECT4600</strain>
    </source>
</reference>
<proteinExistence type="predicted"/>
<dbReference type="InterPro" id="IPR050330">
    <property type="entry name" value="Bact_OuterMem_StrucFunc"/>
</dbReference>
<evidence type="ECO:0000256" key="1">
    <source>
        <dbReference type="ARBA" id="ARBA00004442"/>
    </source>
</evidence>
<evidence type="ECO:0000256" key="5">
    <source>
        <dbReference type="SAM" id="SignalP"/>
    </source>
</evidence>
<evidence type="ECO:0000313" key="7">
    <source>
        <dbReference type="EMBL" id="SON48745.1"/>
    </source>
</evidence>
<dbReference type="GO" id="GO:0005509">
    <property type="term" value="F:calcium ion binding"/>
    <property type="evidence" value="ECO:0007669"/>
    <property type="project" value="InterPro"/>
</dbReference>
<dbReference type="Proteomes" id="UP000235828">
    <property type="component" value="Chromosome A"/>
</dbReference>
<evidence type="ECO:0000259" key="6">
    <source>
        <dbReference type="PROSITE" id="PS51123"/>
    </source>
</evidence>
<dbReference type="KEGG" id="vta:A0766"/>
<feature type="signal peptide" evidence="5">
    <location>
        <begin position="1"/>
        <end position="27"/>
    </location>
</feature>
<keyword evidence="2 4" id="KW-0472">Membrane</keyword>
<evidence type="ECO:0000256" key="2">
    <source>
        <dbReference type="ARBA" id="ARBA00023136"/>
    </source>
</evidence>
<keyword evidence="8" id="KW-1185">Reference proteome</keyword>
<dbReference type="InterPro" id="IPR036737">
    <property type="entry name" value="OmpA-like_sf"/>
</dbReference>
<evidence type="ECO:0000313" key="8">
    <source>
        <dbReference type="Proteomes" id="UP000235828"/>
    </source>
</evidence>
<dbReference type="Gene3D" id="3.30.1330.60">
    <property type="entry name" value="OmpA-like domain"/>
    <property type="match status" value="1"/>
</dbReference>
<dbReference type="Pfam" id="PF00691">
    <property type="entry name" value="OmpA"/>
    <property type="match status" value="1"/>
</dbReference>
<dbReference type="PANTHER" id="PTHR30329:SF21">
    <property type="entry name" value="LIPOPROTEIN YIAD-RELATED"/>
    <property type="match status" value="1"/>
</dbReference>
<accession>A0A2N8ZA00</accession>
<dbReference type="InterPro" id="IPR006665">
    <property type="entry name" value="OmpA-like"/>
</dbReference>
<dbReference type="SUPFAM" id="SSF103647">
    <property type="entry name" value="TSP type-3 repeat"/>
    <property type="match status" value="1"/>
</dbReference>
<feature type="chain" id="PRO_5014601712" evidence="5">
    <location>
        <begin position="28"/>
        <end position="208"/>
    </location>
</feature>
<keyword evidence="3" id="KW-0998">Cell outer membrane</keyword>
<name>A0A2N8ZA00_9VIBR</name>
<dbReference type="GO" id="GO:0009279">
    <property type="term" value="C:cell outer membrane"/>
    <property type="evidence" value="ECO:0007669"/>
    <property type="project" value="UniProtKB-SubCell"/>
</dbReference>
<dbReference type="AlphaFoldDB" id="A0A2N8ZA00"/>
<dbReference type="PRINTS" id="PR01021">
    <property type="entry name" value="OMPADOMAIN"/>
</dbReference>
<dbReference type="PANTHER" id="PTHR30329">
    <property type="entry name" value="STATOR ELEMENT OF FLAGELLAR MOTOR COMPLEX"/>
    <property type="match status" value="1"/>
</dbReference>
<organism evidence="7 8">
    <name type="scientific">Vibrio tapetis subsp. tapetis</name>
    <dbReference type="NCBI Taxonomy" id="1671868"/>
    <lineage>
        <taxon>Bacteria</taxon>
        <taxon>Pseudomonadati</taxon>
        <taxon>Pseudomonadota</taxon>
        <taxon>Gammaproteobacteria</taxon>
        <taxon>Vibrionales</taxon>
        <taxon>Vibrionaceae</taxon>
        <taxon>Vibrio</taxon>
    </lineage>
</organism>
<evidence type="ECO:0000256" key="4">
    <source>
        <dbReference type="PROSITE-ProRule" id="PRU00473"/>
    </source>
</evidence>
<gene>
    <name evidence="7" type="ORF">VTAP4600_A0766</name>
</gene>
<feature type="domain" description="OmpA-like" evidence="6">
    <location>
        <begin position="76"/>
        <end position="193"/>
    </location>
</feature>
<dbReference type="PROSITE" id="PS51123">
    <property type="entry name" value="OMPA_2"/>
    <property type="match status" value="1"/>
</dbReference>